<feature type="domain" description="ABC3 transporter permease C-terminal" evidence="8">
    <location>
        <begin position="679"/>
        <end position="790"/>
    </location>
</feature>
<dbReference type="GO" id="GO:0022857">
    <property type="term" value="F:transmembrane transporter activity"/>
    <property type="evidence" value="ECO:0007669"/>
    <property type="project" value="TreeGrafter"/>
</dbReference>
<keyword evidence="2" id="KW-1003">Cell membrane</keyword>
<dbReference type="InterPro" id="IPR025857">
    <property type="entry name" value="MacB_PCD"/>
</dbReference>
<evidence type="ECO:0000256" key="2">
    <source>
        <dbReference type="ARBA" id="ARBA00022475"/>
    </source>
</evidence>
<feature type="transmembrane region" description="Helical" evidence="7">
    <location>
        <begin position="263"/>
        <end position="287"/>
    </location>
</feature>
<evidence type="ECO:0000256" key="7">
    <source>
        <dbReference type="SAM" id="Phobius"/>
    </source>
</evidence>
<accession>A0AAE5CC06</accession>
<protein>
    <submittedName>
        <fullName evidence="10">ABC transporter permease</fullName>
    </submittedName>
</protein>
<dbReference type="PANTHER" id="PTHR30572:SF4">
    <property type="entry name" value="ABC TRANSPORTER PERMEASE YTRF"/>
    <property type="match status" value="1"/>
</dbReference>
<feature type="domain" description="MacB-like periplasmic core" evidence="9">
    <location>
        <begin position="11"/>
        <end position="228"/>
    </location>
</feature>
<proteinExistence type="inferred from homology"/>
<name>A0AAE5CC06_9BACT</name>
<dbReference type="Proteomes" id="UP000702544">
    <property type="component" value="Unassembled WGS sequence"/>
</dbReference>
<feature type="transmembrane region" description="Helical" evidence="7">
    <location>
        <begin position="319"/>
        <end position="340"/>
    </location>
</feature>
<dbReference type="InterPro" id="IPR017800">
    <property type="entry name" value="ADOP"/>
</dbReference>
<feature type="domain" description="MacB-like periplasmic core" evidence="9">
    <location>
        <begin position="415"/>
        <end position="638"/>
    </location>
</feature>
<feature type="transmembrane region" description="Helical" evidence="7">
    <location>
        <begin position="360"/>
        <end position="381"/>
    </location>
</feature>
<evidence type="ECO:0000313" key="10">
    <source>
        <dbReference type="EMBL" id="NIR75075.1"/>
    </source>
</evidence>
<reference evidence="10 11" key="1">
    <citation type="submission" date="2020-01" db="EMBL/GenBank/DDBJ databases">
        <title>Genomes assembled from Gulf of Kutch pelagic sediment metagenomes.</title>
        <authorList>
            <person name="Chandrashekar M."/>
            <person name="Mahajan M.S."/>
            <person name="Dave K.J."/>
            <person name="Vatsa P."/>
            <person name="Nathani N.M."/>
        </authorList>
    </citation>
    <scope>NUCLEOTIDE SEQUENCE [LARGE SCALE GENOMIC DNA]</scope>
    <source>
        <strain evidence="10">KS3-K002</strain>
    </source>
</reference>
<organism evidence="10 11">
    <name type="scientific">Candidatus Kutchimonas denitrificans</name>
    <dbReference type="NCBI Taxonomy" id="3056748"/>
    <lineage>
        <taxon>Bacteria</taxon>
        <taxon>Pseudomonadati</taxon>
        <taxon>Gemmatimonadota</taxon>
        <taxon>Gemmatimonadia</taxon>
        <taxon>Candidatus Palauibacterales</taxon>
        <taxon>Candidatus Palauibacteraceae</taxon>
        <taxon>Candidatus Kutchimonas</taxon>
    </lineage>
</organism>
<gene>
    <name evidence="10" type="ORF">GWO12_08190</name>
</gene>
<keyword evidence="5 7" id="KW-0472">Membrane</keyword>
<dbReference type="InterPro" id="IPR003838">
    <property type="entry name" value="ABC3_permease_C"/>
</dbReference>
<dbReference type="GO" id="GO:0005886">
    <property type="term" value="C:plasma membrane"/>
    <property type="evidence" value="ECO:0007669"/>
    <property type="project" value="UniProtKB-SubCell"/>
</dbReference>
<dbReference type="AlphaFoldDB" id="A0AAE5CC06"/>
<evidence type="ECO:0000256" key="6">
    <source>
        <dbReference type="ARBA" id="ARBA00038076"/>
    </source>
</evidence>
<evidence type="ECO:0000259" key="9">
    <source>
        <dbReference type="Pfam" id="PF12704"/>
    </source>
</evidence>
<dbReference type="NCBIfam" id="TIGR03434">
    <property type="entry name" value="ADOP"/>
    <property type="match status" value="1"/>
</dbReference>
<evidence type="ECO:0000256" key="1">
    <source>
        <dbReference type="ARBA" id="ARBA00004651"/>
    </source>
</evidence>
<dbReference type="InterPro" id="IPR050250">
    <property type="entry name" value="Macrolide_Exporter_MacB"/>
</dbReference>
<keyword evidence="4 7" id="KW-1133">Transmembrane helix</keyword>
<evidence type="ECO:0000256" key="3">
    <source>
        <dbReference type="ARBA" id="ARBA00022692"/>
    </source>
</evidence>
<evidence type="ECO:0000259" key="8">
    <source>
        <dbReference type="Pfam" id="PF02687"/>
    </source>
</evidence>
<dbReference type="PANTHER" id="PTHR30572">
    <property type="entry name" value="MEMBRANE COMPONENT OF TRANSPORTER-RELATED"/>
    <property type="match status" value="1"/>
</dbReference>
<comment type="similarity">
    <text evidence="6">Belongs to the ABC-4 integral membrane protein family.</text>
</comment>
<sequence>MRALWRSPVISVVAVMTLALGIGANTAIFSVVDGILLRPLPYPEPDRLVAVWSDQTERGGPRREWLSYPDFADLRELDSVFEDVAVYAGWAPTLTGVGEAMSLAGADVTAGMFSTVLQVEPARGRTFRPEDDRPGAPGVVVLSHGLWSRAFGSDPSIIGRTVSLDAAPYTVIGVMPPDFRPPFLPNAEIWRPMTPNLGGFVESRNSAIIRGLGRLRPGVSLATARAQADLLADQLAVAYPESADTGFFIYPLQDDIVTPVRTALHVLLGAVGLILLIACVNVANLLLARGASRRGELAVRAALGAGRWRIVRQLLTESVTLAAAGGAVGLLLAVWGTRLLVALAPAGTPRIESVTVDLRVLAFTGAISLAAGLAFGLLPALRAGRPEVMETLKEGGRGGGADSAVPGRRIQNALVISQVALALTLLVGAGLLLRSFAALGSVDLGFQTEERLTAQINLPRSRYETGEERAAFFRQLLERLEALPGVEAAAATATVPLTGFNSDVSFTIEGRPRPEPGQEPAVWYRRITPGYFDVMGIRLLSGRPFAESDHADAPPVVIINESFARRHFPGVNPVGLRINLNDPDDPIWREIVGVAANIKNFGIRVDSRNALYLPYYQSRSLRMALVLEVSRDPAALSRTVRREIANIDPLLAATGIATLDSIVSADLAPDRFVTFLLTLFAALAMILAVIGLYSVVSYSVARRLREVGIRMALGAGSAHIVRLVVGRSLLLVGAGIAMGLAGALVLTRLMEGLLFGVSASDPLTFAAVAVLLTVAAGAAASIPARRAAHLDAMSVLRME</sequence>
<feature type="domain" description="ABC3 transporter permease C-terminal" evidence="8">
    <location>
        <begin position="270"/>
        <end position="385"/>
    </location>
</feature>
<comment type="caution">
    <text evidence="10">The sequence shown here is derived from an EMBL/GenBank/DDBJ whole genome shotgun (WGS) entry which is preliminary data.</text>
</comment>
<dbReference type="EMBL" id="JAACAK010000062">
    <property type="protein sequence ID" value="NIR75075.1"/>
    <property type="molecule type" value="Genomic_DNA"/>
</dbReference>
<feature type="transmembrane region" description="Helical" evidence="7">
    <location>
        <begin position="413"/>
        <end position="433"/>
    </location>
</feature>
<feature type="transmembrane region" description="Helical" evidence="7">
    <location>
        <begin position="762"/>
        <end position="784"/>
    </location>
</feature>
<evidence type="ECO:0000313" key="11">
    <source>
        <dbReference type="Proteomes" id="UP000702544"/>
    </source>
</evidence>
<keyword evidence="3 7" id="KW-0812">Transmembrane</keyword>
<feature type="transmembrane region" description="Helical" evidence="7">
    <location>
        <begin position="729"/>
        <end position="750"/>
    </location>
</feature>
<dbReference type="Pfam" id="PF02687">
    <property type="entry name" value="FtsX"/>
    <property type="match status" value="2"/>
</dbReference>
<evidence type="ECO:0000256" key="4">
    <source>
        <dbReference type="ARBA" id="ARBA00022989"/>
    </source>
</evidence>
<dbReference type="Pfam" id="PF12704">
    <property type="entry name" value="MacB_PCD"/>
    <property type="match status" value="2"/>
</dbReference>
<comment type="subcellular location">
    <subcellularLocation>
        <location evidence="1">Cell membrane</location>
        <topology evidence="1">Multi-pass membrane protein</topology>
    </subcellularLocation>
</comment>
<feature type="transmembrane region" description="Helical" evidence="7">
    <location>
        <begin position="672"/>
        <end position="696"/>
    </location>
</feature>
<evidence type="ECO:0000256" key="5">
    <source>
        <dbReference type="ARBA" id="ARBA00023136"/>
    </source>
</evidence>